<evidence type="ECO:0000313" key="2">
    <source>
        <dbReference type="Proteomes" id="UP000242450"/>
    </source>
</evidence>
<reference evidence="1 2" key="1">
    <citation type="journal article" date="2018" name="Mol. Genet. Genomics">
        <title>The red deer Cervus elaphus genome CerEla1.0: sequencing, annotating, genes, and chromosomes.</title>
        <authorList>
            <person name="Bana N.A."/>
            <person name="Nyiri A."/>
            <person name="Nagy J."/>
            <person name="Frank K."/>
            <person name="Nagy T."/>
            <person name="Steger V."/>
            <person name="Schiller M."/>
            <person name="Lakatos P."/>
            <person name="Sugar L."/>
            <person name="Horn P."/>
            <person name="Barta E."/>
            <person name="Orosz L."/>
        </authorList>
    </citation>
    <scope>NUCLEOTIDE SEQUENCE [LARGE SCALE GENOMIC DNA]</scope>
    <source>
        <strain evidence="1">Hungarian</strain>
    </source>
</reference>
<dbReference type="AlphaFoldDB" id="A0A212CEN0"/>
<keyword evidence="2" id="KW-1185">Reference proteome</keyword>
<organism evidence="1 2">
    <name type="scientific">Cervus elaphus hippelaphus</name>
    <name type="common">European red deer</name>
    <dbReference type="NCBI Taxonomy" id="46360"/>
    <lineage>
        <taxon>Eukaryota</taxon>
        <taxon>Metazoa</taxon>
        <taxon>Chordata</taxon>
        <taxon>Craniata</taxon>
        <taxon>Vertebrata</taxon>
        <taxon>Euteleostomi</taxon>
        <taxon>Mammalia</taxon>
        <taxon>Eutheria</taxon>
        <taxon>Laurasiatheria</taxon>
        <taxon>Artiodactyla</taxon>
        <taxon>Ruminantia</taxon>
        <taxon>Pecora</taxon>
        <taxon>Cervidae</taxon>
        <taxon>Cervinae</taxon>
        <taxon>Cervus</taxon>
    </lineage>
</organism>
<proteinExistence type="predicted"/>
<dbReference type="Proteomes" id="UP000242450">
    <property type="component" value="Chromosome 21"/>
</dbReference>
<sequence>MGTTTADAAGQQNSGWPVEWHCDDSTHVCSEARLAAWPLKLLLPVKSPGLCGVMLLPRPTLDLHFMVPSVVVTLSQEPPPLTISSQVLGVHSPLMHLFWGDLAYIPLHLPLEVSCQHLGQRALWTCGAKAGGRRESWSGTGCPGALSRTLVSSPEIEGVAVGPHPQNPESCAGLKF</sequence>
<protein>
    <submittedName>
        <fullName evidence="1">Uncharacterized protein</fullName>
    </submittedName>
</protein>
<dbReference type="EMBL" id="MKHE01000021">
    <property type="protein sequence ID" value="OWK04445.1"/>
    <property type="molecule type" value="Genomic_DNA"/>
</dbReference>
<evidence type="ECO:0000313" key="1">
    <source>
        <dbReference type="EMBL" id="OWK04445.1"/>
    </source>
</evidence>
<comment type="caution">
    <text evidence="1">The sequence shown here is derived from an EMBL/GenBank/DDBJ whole genome shotgun (WGS) entry which is preliminary data.</text>
</comment>
<name>A0A212CEN0_CEREH</name>
<gene>
    <name evidence="1" type="ORF">Celaphus_00016070</name>
</gene>
<accession>A0A212CEN0</accession>